<dbReference type="PROSITE" id="PS51192">
    <property type="entry name" value="HELICASE_ATP_BIND_1"/>
    <property type="match status" value="1"/>
</dbReference>
<evidence type="ECO:0000259" key="2">
    <source>
        <dbReference type="PROSITE" id="PS51192"/>
    </source>
</evidence>
<evidence type="ECO:0000313" key="4">
    <source>
        <dbReference type="EMBL" id="CAI82372.1"/>
    </source>
</evidence>
<evidence type="ECO:0000256" key="1">
    <source>
        <dbReference type="ARBA" id="ARBA00022801"/>
    </source>
</evidence>
<dbReference type="GO" id="GO:0005524">
    <property type="term" value="F:ATP binding"/>
    <property type="evidence" value="ECO:0007669"/>
    <property type="project" value="InterPro"/>
</dbReference>
<dbReference type="Gene3D" id="3.40.50.300">
    <property type="entry name" value="P-loop containing nucleotide triphosphate hydrolases"/>
    <property type="match status" value="1"/>
</dbReference>
<dbReference type="EMBL" id="AJ965256">
    <property type="protein sequence ID" value="CAI82372.1"/>
    <property type="molecule type" value="Genomic_DNA"/>
</dbReference>
<dbReference type="CDD" id="cd18793">
    <property type="entry name" value="SF2_C_SNF"/>
    <property type="match status" value="1"/>
</dbReference>
<proteinExistence type="predicted"/>
<sequence length="1033" mass="118777">MGGTFSIDNSSGNTEFQVGQIVRLKSNPTVRGPVIAVTSRKKENLYTVFVNGETKMLYASQLQLEEGEKPEFQYLPLSRFHSYMTALQICHPSLSNLYSLNSARIDFIPYQFRPVFKFIRSDRPRLLIADGVGVGKTIEAGLILQELQARRDIQSVLIICPRPLVMERKWQIEMRRFGEHFTHLEGSTLRYCINEMDLEGIWPEQYKKSIISYSLFDEMLLFGPNGGNNRKRRKSLLTLDPPPRFDLVIVDEAHHIRNTETYAHKAVRYFCDNAEAVLFLTATPIQLGSNDLFVLLNVLRPDLIIDQKSFEHMAEPNPFINRAVAVTRSQQNEWEHEALVAIEEAASTAWGQSILKNSPDFQRIRSRLLEGGIAPEERIALISDLEGLHTFSRIISRTRRRDIGEFTVRKPQTVSVEFTPTQKALHDSLLEIQTEIFSRLHDDANVKFMMTTLRRQAGSCIYGLAPFIEDILTRHIGELPLDESGEGEEVPDKDIVDKIKPLIKTLIEKANSLETFDPKLEALKKVIRDKLTLPNNKIMLFSSFRHTLAYIYKNLIAEGYRVGLVHGGTPDEERENIRDRFQLTGQDEKVIDVLLFSEIGCEGLDYQFCDCMINYDLPWNPMRIEQRIGRIDRNGQKSETVAIFNMVTPGTIDAEIYERCLLRIGVFKNSIGDNEEILGEISREIRAIAENFKLSESERQLKLQQLADNQIRLFQEQQKLEEKQVELFGIKLPAEQFKKEVDEASSYWLLPSSIQGLVENYLQTLYEKDQEYKLGDKPIKTLRVSQDVRNRLLQDFQNLPRQTSSLYREWESWLKGNTPNLPITFNANTVSGQPDAVFITPIHPLVRQAAGAFDIHVRALTCLRAKSEVVPAGIYHFVIYQWQFHGIRDDMVLCPVTELDVLNKELIHLLATAEEPSNGNSYEAPDTQLMEDLDNRHYNLWFEACEKHKKRTRELAQHRRESLTTSHHARISLLNEYLEAASDEKIQRMRRSQIATAENDYTRHVKELDTAIERADITTQPVAFGILIIEKGE</sequence>
<keyword evidence="4" id="KW-0547">Nucleotide-binding</keyword>
<dbReference type="Pfam" id="PF00176">
    <property type="entry name" value="SNF2-rel_dom"/>
    <property type="match status" value="1"/>
</dbReference>
<feature type="domain" description="Helicase C-terminal" evidence="3">
    <location>
        <begin position="519"/>
        <end position="707"/>
    </location>
</feature>
<evidence type="ECO:0000313" key="5">
    <source>
        <dbReference type="Proteomes" id="UP000000433"/>
    </source>
</evidence>
<dbReference type="InterPro" id="IPR001650">
    <property type="entry name" value="Helicase_C-like"/>
</dbReference>
<dbReference type="InterPro" id="IPR049730">
    <property type="entry name" value="SNF2/RAD54-like_C"/>
</dbReference>
<dbReference type="PANTHER" id="PTHR45766">
    <property type="entry name" value="DNA ANNEALING HELICASE AND ENDONUCLEASE ZRANB3 FAMILY MEMBER"/>
    <property type="match status" value="1"/>
</dbReference>
<reference evidence="4 5" key="1">
    <citation type="journal article" date="2005" name="Nat. Biotechnol.">
        <title>Genome sequence of the chlorinated compound-respiring bacterium Dehalococcoides species strain CBDB1.</title>
        <authorList>
            <person name="Kube M."/>
            <person name="Beck A."/>
            <person name="Zinder S.H."/>
            <person name="Kuhl H."/>
            <person name="Reinhardt R."/>
            <person name="Adrian L."/>
        </authorList>
    </citation>
    <scope>NUCLEOTIDE SEQUENCE [LARGE SCALE GENOMIC DNA]</scope>
    <source>
        <strain evidence="4 5">CBDB1</strain>
    </source>
</reference>
<keyword evidence="1" id="KW-0378">Hydrolase</keyword>
<feature type="domain" description="Helicase ATP-binding" evidence="2">
    <location>
        <begin position="117"/>
        <end position="302"/>
    </location>
</feature>
<dbReference type="SMART" id="SM00487">
    <property type="entry name" value="DEXDc"/>
    <property type="match status" value="1"/>
</dbReference>
<keyword evidence="4" id="KW-0347">Helicase</keyword>
<gene>
    <name evidence="4" type="ordered locus">cbdbA108</name>
</gene>
<name>A0A916KLJ9_DEHMC</name>
<dbReference type="Proteomes" id="UP000000433">
    <property type="component" value="Chromosome"/>
</dbReference>
<dbReference type="GO" id="GO:0016787">
    <property type="term" value="F:hydrolase activity"/>
    <property type="evidence" value="ECO:0007669"/>
    <property type="project" value="UniProtKB-KW"/>
</dbReference>
<dbReference type="AlphaFoldDB" id="A0A916KLJ9"/>
<dbReference type="InterPro" id="IPR038718">
    <property type="entry name" value="SNF2-like_sf"/>
</dbReference>
<dbReference type="Pfam" id="PF00271">
    <property type="entry name" value="Helicase_C"/>
    <property type="match status" value="1"/>
</dbReference>
<dbReference type="PROSITE" id="PS51194">
    <property type="entry name" value="HELICASE_CTER"/>
    <property type="match status" value="1"/>
</dbReference>
<dbReference type="Gene3D" id="3.40.50.10810">
    <property type="entry name" value="Tandem AAA-ATPase domain"/>
    <property type="match status" value="1"/>
</dbReference>
<dbReference type="KEGG" id="deh:cbdbA108"/>
<evidence type="ECO:0000259" key="3">
    <source>
        <dbReference type="PROSITE" id="PS51194"/>
    </source>
</evidence>
<protein>
    <submittedName>
        <fullName evidence="4">Helicase (Snf2 family)</fullName>
    </submittedName>
</protein>
<keyword evidence="5" id="KW-1185">Reference proteome</keyword>
<dbReference type="RefSeq" id="WP_011308730.1">
    <property type="nucleotide sequence ID" value="NC_007356.1"/>
</dbReference>
<dbReference type="SUPFAM" id="SSF52540">
    <property type="entry name" value="P-loop containing nucleoside triphosphate hydrolases"/>
    <property type="match status" value="2"/>
</dbReference>
<accession>A0A916KLJ9</accession>
<dbReference type="PANTHER" id="PTHR45766:SF6">
    <property type="entry name" value="SWI_SNF-RELATED MATRIX-ASSOCIATED ACTIN-DEPENDENT REGULATOR OF CHROMATIN SUBFAMILY A-LIKE PROTEIN 1"/>
    <property type="match status" value="1"/>
</dbReference>
<dbReference type="InterPro" id="IPR000330">
    <property type="entry name" value="SNF2_N"/>
</dbReference>
<dbReference type="GO" id="GO:0004386">
    <property type="term" value="F:helicase activity"/>
    <property type="evidence" value="ECO:0007669"/>
    <property type="project" value="UniProtKB-KW"/>
</dbReference>
<dbReference type="InterPro" id="IPR014001">
    <property type="entry name" value="Helicase_ATP-bd"/>
</dbReference>
<dbReference type="InterPro" id="IPR027417">
    <property type="entry name" value="P-loop_NTPase"/>
</dbReference>
<dbReference type="SMART" id="SM00490">
    <property type="entry name" value="HELICc"/>
    <property type="match status" value="1"/>
</dbReference>
<keyword evidence="4" id="KW-0067">ATP-binding</keyword>
<organism evidence="4 5">
    <name type="scientific">Dehalococcoides mccartyi (strain CBDB1)</name>
    <dbReference type="NCBI Taxonomy" id="255470"/>
    <lineage>
        <taxon>Bacteria</taxon>
        <taxon>Bacillati</taxon>
        <taxon>Chloroflexota</taxon>
        <taxon>Dehalococcoidia</taxon>
        <taxon>Dehalococcoidales</taxon>
        <taxon>Dehalococcoidaceae</taxon>
        <taxon>Dehalococcoides</taxon>
    </lineage>
</organism>